<organism evidence="2 3">
    <name type="scientific">Haliscomenobacter hydrossis (strain ATCC 27775 / DSM 1100 / LMG 10767 / O)</name>
    <dbReference type="NCBI Taxonomy" id="760192"/>
    <lineage>
        <taxon>Bacteria</taxon>
        <taxon>Pseudomonadati</taxon>
        <taxon>Bacteroidota</taxon>
        <taxon>Saprospiria</taxon>
        <taxon>Saprospirales</taxon>
        <taxon>Haliscomenobacteraceae</taxon>
        <taxon>Haliscomenobacter</taxon>
    </lineage>
</organism>
<dbReference type="OrthoDB" id="166547at2"/>
<dbReference type="InterPro" id="IPR018687">
    <property type="entry name" value="DUF2177_membr"/>
</dbReference>
<evidence type="ECO:0000313" key="2">
    <source>
        <dbReference type="EMBL" id="AEE50542.1"/>
    </source>
</evidence>
<dbReference type="HOGENOM" id="CLU_1813088_0_0_10"/>
<dbReference type="eggNOG" id="COG4852">
    <property type="taxonomic scope" value="Bacteria"/>
</dbReference>
<keyword evidence="3" id="KW-1185">Reference proteome</keyword>
<dbReference type="KEGG" id="hhy:Halhy_2674"/>
<reference evidence="2 3" key="1">
    <citation type="journal article" date="2011" name="Stand. Genomic Sci.">
        <title>Complete genome sequence of Haliscomenobacter hydrossis type strain (O).</title>
        <authorList>
            <consortium name="US DOE Joint Genome Institute (JGI-PGF)"/>
            <person name="Daligault H."/>
            <person name="Lapidus A."/>
            <person name="Zeytun A."/>
            <person name="Nolan M."/>
            <person name="Lucas S."/>
            <person name="Del Rio T.G."/>
            <person name="Tice H."/>
            <person name="Cheng J.F."/>
            <person name="Tapia R."/>
            <person name="Han C."/>
            <person name="Goodwin L."/>
            <person name="Pitluck S."/>
            <person name="Liolios K."/>
            <person name="Pagani I."/>
            <person name="Ivanova N."/>
            <person name="Huntemann M."/>
            <person name="Mavromatis K."/>
            <person name="Mikhailova N."/>
            <person name="Pati A."/>
            <person name="Chen A."/>
            <person name="Palaniappan K."/>
            <person name="Land M."/>
            <person name="Hauser L."/>
            <person name="Brambilla E.M."/>
            <person name="Rohde M."/>
            <person name="Verbarg S."/>
            <person name="Goker M."/>
            <person name="Bristow J."/>
            <person name="Eisen J.A."/>
            <person name="Markowitz V."/>
            <person name="Hugenholtz P."/>
            <person name="Kyrpides N.C."/>
            <person name="Klenk H.P."/>
            <person name="Woyke T."/>
        </authorList>
    </citation>
    <scope>NUCLEOTIDE SEQUENCE [LARGE SCALE GENOMIC DNA]</scope>
    <source>
        <strain evidence="3">ATCC 27775 / DSM 1100 / LMG 10767 / O</strain>
    </source>
</reference>
<dbReference type="EMBL" id="CP002691">
    <property type="protein sequence ID" value="AEE50542.1"/>
    <property type="molecule type" value="Genomic_DNA"/>
</dbReference>
<evidence type="ECO:0000256" key="1">
    <source>
        <dbReference type="SAM" id="Phobius"/>
    </source>
</evidence>
<proteinExistence type="predicted"/>
<dbReference type="Proteomes" id="UP000008461">
    <property type="component" value="Chromosome"/>
</dbReference>
<sequence>MKRLILSILPVFVLGMVLNGLFHGGLAASFFDSHLAPLGESMNKMADFNPIPIAILEIILVGLIYFFTTRDTRGRISPLRGIQTGALIELGSAAAWNLANQATFKGWSTPVTLVDISWHVISAALMGWVLVKLYNWQTNPAD</sequence>
<keyword evidence="1" id="KW-0812">Transmembrane</keyword>
<dbReference type="Pfam" id="PF09945">
    <property type="entry name" value="DUF2177"/>
    <property type="match status" value="1"/>
</dbReference>
<accession>F4L0T8</accession>
<dbReference type="STRING" id="760192.Halhy_2674"/>
<gene>
    <name evidence="2" type="ordered locus">Halhy_2674</name>
</gene>
<name>F4L0T8_HALH1</name>
<feature type="transmembrane region" description="Helical" evidence="1">
    <location>
        <begin position="51"/>
        <end position="67"/>
    </location>
</feature>
<reference key="2">
    <citation type="submission" date="2011-04" db="EMBL/GenBank/DDBJ databases">
        <title>Complete sequence of chromosome of Haliscomenobacter hydrossis DSM 1100.</title>
        <authorList>
            <consortium name="US DOE Joint Genome Institute (JGI-PGF)"/>
            <person name="Lucas S."/>
            <person name="Han J."/>
            <person name="Lapidus A."/>
            <person name="Bruce D."/>
            <person name="Goodwin L."/>
            <person name="Pitluck S."/>
            <person name="Peters L."/>
            <person name="Kyrpides N."/>
            <person name="Mavromatis K."/>
            <person name="Ivanova N."/>
            <person name="Ovchinnikova G."/>
            <person name="Pagani I."/>
            <person name="Daligault H."/>
            <person name="Detter J.C."/>
            <person name="Han C."/>
            <person name="Land M."/>
            <person name="Hauser L."/>
            <person name="Markowitz V."/>
            <person name="Cheng J.-F."/>
            <person name="Hugenholtz P."/>
            <person name="Woyke T."/>
            <person name="Wu D."/>
            <person name="Verbarg S."/>
            <person name="Frueling A."/>
            <person name="Brambilla E."/>
            <person name="Klenk H.-P."/>
            <person name="Eisen J.A."/>
        </authorList>
    </citation>
    <scope>NUCLEOTIDE SEQUENCE</scope>
    <source>
        <strain>DSM 1100</strain>
    </source>
</reference>
<dbReference type="RefSeq" id="WP_013765090.1">
    <property type="nucleotide sequence ID" value="NC_015510.1"/>
</dbReference>
<keyword evidence="1" id="KW-1133">Transmembrane helix</keyword>
<dbReference type="AlphaFoldDB" id="F4L0T8"/>
<keyword evidence="1" id="KW-0472">Membrane</keyword>
<protein>
    <submittedName>
        <fullName evidence="2">Uncharacterized protein</fullName>
    </submittedName>
</protein>
<evidence type="ECO:0000313" key="3">
    <source>
        <dbReference type="Proteomes" id="UP000008461"/>
    </source>
</evidence>